<name>A0A8X6HMK0_TRICU</name>
<keyword evidence="2" id="KW-1185">Reference proteome</keyword>
<organism evidence="1 2">
    <name type="scientific">Trichonephila clavata</name>
    <name type="common">Joro spider</name>
    <name type="synonym">Nephila clavata</name>
    <dbReference type="NCBI Taxonomy" id="2740835"/>
    <lineage>
        <taxon>Eukaryota</taxon>
        <taxon>Metazoa</taxon>
        <taxon>Ecdysozoa</taxon>
        <taxon>Arthropoda</taxon>
        <taxon>Chelicerata</taxon>
        <taxon>Arachnida</taxon>
        <taxon>Araneae</taxon>
        <taxon>Araneomorphae</taxon>
        <taxon>Entelegynae</taxon>
        <taxon>Araneoidea</taxon>
        <taxon>Nephilidae</taxon>
        <taxon>Trichonephila</taxon>
    </lineage>
</organism>
<evidence type="ECO:0000313" key="2">
    <source>
        <dbReference type="Proteomes" id="UP000887116"/>
    </source>
</evidence>
<comment type="caution">
    <text evidence="1">The sequence shown here is derived from an EMBL/GenBank/DDBJ whole genome shotgun (WGS) entry which is preliminary data.</text>
</comment>
<gene>
    <name evidence="1" type="ORF">TNCT_70531</name>
</gene>
<dbReference type="Proteomes" id="UP000887116">
    <property type="component" value="Unassembled WGS sequence"/>
</dbReference>
<dbReference type="AlphaFoldDB" id="A0A8X6HMK0"/>
<reference evidence="1" key="1">
    <citation type="submission" date="2020-07" db="EMBL/GenBank/DDBJ databases">
        <title>Multicomponent nature underlies the extraordinary mechanical properties of spider dragline silk.</title>
        <authorList>
            <person name="Kono N."/>
            <person name="Nakamura H."/>
            <person name="Mori M."/>
            <person name="Yoshida Y."/>
            <person name="Ohtoshi R."/>
            <person name="Malay A.D."/>
            <person name="Moran D.A.P."/>
            <person name="Tomita M."/>
            <person name="Numata K."/>
            <person name="Arakawa K."/>
        </authorList>
    </citation>
    <scope>NUCLEOTIDE SEQUENCE</scope>
</reference>
<evidence type="ECO:0000313" key="1">
    <source>
        <dbReference type="EMBL" id="GFR26368.1"/>
    </source>
</evidence>
<protein>
    <submittedName>
        <fullName evidence="1">Uncharacterized protein</fullName>
    </submittedName>
</protein>
<proteinExistence type="predicted"/>
<accession>A0A8X6HMK0</accession>
<dbReference type="EMBL" id="BMAO01018833">
    <property type="protein sequence ID" value="GFR26368.1"/>
    <property type="molecule type" value="Genomic_DNA"/>
</dbReference>
<sequence>MIIKITRPYSAKIETDDGGIRELHFKKLHPYITRVIQVGLIFDQDSDFRDLHNAMTDMAVTSMGDFTDHINSDSQELEDFHQLELLNTLKILQFV</sequence>
<dbReference type="OrthoDB" id="6430750at2759"/>